<proteinExistence type="inferred from homology"/>
<evidence type="ECO:0000256" key="1">
    <source>
        <dbReference type="ARBA" id="ARBA00001915"/>
    </source>
</evidence>
<evidence type="ECO:0000256" key="6">
    <source>
        <dbReference type="ARBA" id="ARBA00093780"/>
    </source>
</evidence>
<keyword evidence="10" id="KW-1185">Reference proteome</keyword>
<protein>
    <recommendedName>
        <fullName evidence="7">Biotin synthase auxiliary protein</fullName>
    </recommendedName>
</protein>
<comment type="cofactor">
    <cofactor evidence="1">
        <name>iron-sulfur cluster</name>
        <dbReference type="ChEBI" id="CHEBI:30408"/>
    </cofactor>
</comment>
<dbReference type="Proteomes" id="UP000312032">
    <property type="component" value="Unassembled WGS sequence"/>
</dbReference>
<dbReference type="InterPro" id="IPR058605">
    <property type="entry name" value="BsaP_C"/>
</dbReference>
<reference evidence="9 10" key="1">
    <citation type="submission" date="2019-06" db="EMBL/GenBank/DDBJ databases">
        <authorList>
            <person name="Li J."/>
        </authorList>
    </citation>
    <scope>NUCLEOTIDE SEQUENCE [LARGE SCALE GENOMIC DNA]</scope>
    <source>
        <strain evidence="9 10">LMG 28165</strain>
    </source>
</reference>
<keyword evidence="3" id="KW-0093">Biotin biosynthesis</keyword>
<dbReference type="Pfam" id="PF26519">
    <property type="entry name" value="BsaP"/>
    <property type="match status" value="1"/>
</dbReference>
<gene>
    <name evidence="9" type="ORF">FHE74_07305</name>
</gene>
<name>A0A5C4U4B3_9CORY</name>
<dbReference type="EMBL" id="VDHJ01000009">
    <property type="protein sequence ID" value="TNL96820.1"/>
    <property type="molecule type" value="Genomic_DNA"/>
</dbReference>
<sequence>MPYDPFTGAALEGSPAARFSLDAPSPSAQAGLEAPRFCTECGRRMVVRINPMGWVATCSRHGVITSE</sequence>
<dbReference type="AlphaFoldDB" id="A0A5C4U4B3"/>
<evidence type="ECO:0000256" key="2">
    <source>
        <dbReference type="ARBA" id="ARBA00022723"/>
    </source>
</evidence>
<evidence type="ECO:0000259" key="8">
    <source>
        <dbReference type="Pfam" id="PF26519"/>
    </source>
</evidence>
<evidence type="ECO:0000313" key="9">
    <source>
        <dbReference type="EMBL" id="TNL96820.1"/>
    </source>
</evidence>
<feature type="domain" description="Biotin synthase auxiliary protein C-terminal" evidence="8">
    <location>
        <begin position="45"/>
        <end position="67"/>
    </location>
</feature>
<evidence type="ECO:0000256" key="7">
    <source>
        <dbReference type="ARBA" id="ARBA00093796"/>
    </source>
</evidence>
<dbReference type="OrthoDB" id="3829284at2"/>
<comment type="caution">
    <text evidence="9">The sequence shown here is derived from an EMBL/GenBank/DDBJ whole genome shotgun (WGS) entry which is preliminary data.</text>
</comment>
<keyword evidence="2" id="KW-0479">Metal-binding</keyword>
<evidence type="ECO:0000256" key="3">
    <source>
        <dbReference type="ARBA" id="ARBA00022756"/>
    </source>
</evidence>
<comment type="similarity">
    <text evidence="6">Belongs to the BsaP family.</text>
</comment>
<organism evidence="9 10">
    <name type="scientific">Corynebacterium tapiri</name>
    <dbReference type="NCBI Taxonomy" id="1448266"/>
    <lineage>
        <taxon>Bacteria</taxon>
        <taxon>Bacillati</taxon>
        <taxon>Actinomycetota</taxon>
        <taxon>Actinomycetes</taxon>
        <taxon>Mycobacteriales</taxon>
        <taxon>Corynebacteriaceae</taxon>
        <taxon>Corynebacterium</taxon>
    </lineage>
</organism>
<comment type="function">
    <text evidence="5">Required for the activity of the biotin synthase BioB.</text>
</comment>
<evidence type="ECO:0000256" key="4">
    <source>
        <dbReference type="ARBA" id="ARBA00023004"/>
    </source>
</evidence>
<keyword evidence="4" id="KW-0408">Iron</keyword>
<evidence type="ECO:0000256" key="5">
    <source>
        <dbReference type="ARBA" id="ARBA00093761"/>
    </source>
</evidence>
<evidence type="ECO:0000313" key="10">
    <source>
        <dbReference type="Proteomes" id="UP000312032"/>
    </source>
</evidence>
<dbReference type="RefSeq" id="WP_139465849.1">
    <property type="nucleotide sequence ID" value="NZ_VDHJ01000009.1"/>
</dbReference>
<accession>A0A5C4U4B3</accession>